<gene>
    <name evidence="1" type="ORF">M513_04340</name>
</gene>
<sequence length="108" mass="12539">MLSLLCWHVSSSCLRASPRASFVRHMFLPGTFPFMCGHIVMIKDVHVRRNAAWIMLIGKQRLHVIASVAVRFRLFESQRHFLTAGPDVHHEFLWSSFCMLYPIAKKTK</sequence>
<protein>
    <submittedName>
        <fullName evidence="1">Uncharacterized protein</fullName>
    </submittedName>
</protein>
<dbReference type="EMBL" id="KL363205">
    <property type="protein sequence ID" value="KFD54640.1"/>
    <property type="molecule type" value="Genomic_DNA"/>
</dbReference>
<keyword evidence="2" id="KW-1185">Reference proteome</keyword>
<accession>A0A085MBP4</accession>
<reference evidence="1 2" key="1">
    <citation type="journal article" date="2014" name="Nat. Genet.">
        <title>Genome and transcriptome of the porcine whipworm Trichuris suis.</title>
        <authorList>
            <person name="Jex A.R."/>
            <person name="Nejsum P."/>
            <person name="Schwarz E.M."/>
            <person name="Hu L."/>
            <person name="Young N.D."/>
            <person name="Hall R.S."/>
            <person name="Korhonen P.K."/>
            <person name="Liao S."/>
            <person name="Thamsborg S."/>
            <person name="Xia J."/>
            <person name="Xu P."/>
            <person name="Wang S."/>
            <person name="Scheerlinck J.P."/>
            <person name="Hofmann A."/>
            <person name="Sternberg P.W."/>
            <person name="Wang J."/>
            <person name="Gasser R.B."/>
        </authorList>
    </citation>
    <scope>NUCLEOTIDE SEQUENCE [LARGE SCALE GENOMIC DNA]</scope>
    <source>
        <strain evidence="1">DCEP-RM93M</strain>
    </source>
</reference>
<dbReference type="Proteomes" id="UP000030764">
    <property type="component" value="Unassembled WGS sequence"/>
</dbReference>
<evidence type="ECO:0000313" key="1">
    <source>
        <dbReference type="EMBL" id="KFD54640.1"/>
    </source>
</evidence>
<proteinExistence type="predicted"/>
<name>A0A085MBP4_9BILA</name>
<evidence type="ECO:0000313" key="2">
    <source>
        <dbReference type="Proteomes" id="UP000030764"/>
    </source>
</evidence>
<dbReference type="AlphaFoldDB" id="A0A085MBP4"/>
<organism evidence="1 2">
    <name type="scientific">Trichuris suis</name>
    <name type="common">pig whipworm</name>
    <dbReference type="NCBI Taxonomy" id="68888"/>
    <lineage>
        <taxon>Eukaryota</taxon>
        <taxon>Metazoa</taxon>
        <taxon>Ecdysozoa</taxon>
        <taxon>Nematoda</taxon>
        <taxon>Enoplea</taxon>
        <taxon>Dorylaimia</taxon>
        <taxon>Trichinellida</taxon>
        <taxon>Trichuridae</taxon>
        <taxon>Trichuris</taxon>
    </lineage>
</organism>